<dbReference type="GO" id="GO:0005886">
    <property type="term" value="C:plasma membrane"/>
    <property type="evidence" value="ECO:0007669"/>
    <property type="project" value="TreeGrafter"/>
</dbReference>
<reference evidence="13" key="2">
    <citation type="submission" date="2023-01" db="EMBL/GenBank/DDBJ databases">
        <title>Draft genome sequence of Agaribacter marinus strain NBRC 110023.</title>
        <authorList>
            <person name="Sun Q."/>
            <person name="Mori K."/>
        </authorList>
    </citation>
    <scope>NUCLEOTIDE SEQUENCE</scope>
    <source>
        <strain evidence="13">NBRC 110023</strain>
    </source>
</reference>
<evidence type="ECO:0000256" key="4">
    <source>
        <dbReference type="ARBA" id="ARBA00022475"/>
    </source>
</evidence>
<comment type="caution">
    <text evidence="13">The sequence shown here is derived from an EMBL/GenBank/DDBJ whole genome shotgun (WGS) entry which is preliminary data.</text>
</comment>
<feature type="transmembrane region" description="Helical" evidence="12">
    <location>
        <begin position="214"/>
        <end position="231"/>
    </location>
</feature>
<dbReference type="PANTHER" id="PTHR11048">
    <property type="entry name" value="PRENYLTRANSFERASES"/>
    <property type="match status" value="1"/>
</dbReference>
<dbReference type="PANTHER" id="PTHR11048:SF28">
    <property type="entry name" value="4-HYDROXYBENZOATE POLYPRENYLTRANSFERASE, MITOCHONDRIAL"/>
    <property type="match status" value="1"/>
</dbReference>
<evidence type="ECO:0000313" key="14">
    <source>
        <dbReference type="Proteomes" id="UP001156601"/>
    </source>
</evidence>
<dbReference type="InterPro" id="IPR030470">
    <property type="entry name" value="UbiA_prenylTrfase_CS"/>
</dbReference>
<dbReference type="Pfam" id="PF01040">
    <property type="entry name" value="UbiA"/>
    <property type="match status" value="1"/>
</dbReference>
<dbReference type="EMBL" id="BSOT01000001">
    <property type="protein sequence ID" value="GLR69125.1"/>
    <property type="molecule type" value="Genomic_DNA"/>
</dbReference>
<comment type="subcellular location">
    <subcellularLocation>
        <location evidence="2">Membrane</location>
        <topology evidence="2">Multi-pass membrane protein</topology>
    </subcellularLocation>
</comment>
<feature type="transmembrane region" description="Helical" evidence="12">
    <location>
        <begin position="86"/>
        <end position="103"/>
    </location>
</feature>
<evidence type="ECO:0000256" key="11">
    <source>
        <dbReference type="ARBA" id="ARBA00034524"/>
    </source>
</evidence>
<dbReference type="EC" id="2.5.1.39" evidence="11"/>
<dbReference type="GO" id="GO:0006744">
    <property type="term" value="P:ubiquinone biosynthetic process"/>
    <property type="evidence" value="ECO:0007669"/>
    <property type="project" value="UniProtKB-KW"/>
</dbReference>
<gene>
    <name evidence="13" type="primary">ubiA</name>
    <name evidence="13" type="ORF">GCM10007852_00330</name>
</gene>
<evidence type="ECO:0000256" key="9">
    <source>
        <dbReference type="ARBA" id="ARBA00022989"/>
    </source>
</evidence>
<keyword evidence="5" id="KW-0997">Cell inner membrane</keyword>
<evidence type="ECO:0000256" key="6">
    <source>
        <dbReference type="ARBA" id="ARBA00022679"/>
    </source>
</evidence>
<keyword evidence="9 12" id="KW-1133">Transmembrane helix</keyword>
<dbReference type="PROSITE" id="PS00943">
    <property type="entry name" value="UBIA"/>
    <property type="match status" value="1"/>
</dbReference>
<evidence type="ECO:0000256" key="10">
    <source>
        <dbReference type="ARBA" id="ARBA00023136"/>
    </source>
</evidence>
<keyword evidence="7" id="KW-0831">Ubiquinone biosynthesis</keyword>
<evidence type="ECO:0000256" key="8">
    <source>
        <dbReference type="ARBA" id="ARBA00022692"/>
    </source>
</evidence>
<feature type="transmembrane region" description="Helical" evidence="12">
    <location>
        <begin position="41"/>
        <end position="74"/>
    </location>
</feature>
<sequence>MRSAGCVINDFADRDFDGQVERTKTRPLATGEITTVEALQLFALLIISSFILVLQLNWQTVVLSIAAVGLASLYPFMKRYTHLPQVVLGAAYSWSIPMAAMAIMSSLPYWIWLLYAANLCWTVAYDTQYAMVDRNDDVKVGIKSTAILFGRFDLLAVMILQITALVLLAITYHLLDLSWPAYAGLIAALLLFSQQWRNTKNRDRDACFQAFLDNHWVGMVIAASIAAATFIQW</sequence>
<dbReference type="Gene3D" id="1.20.120.1780">
    <property type="entry name" value="UbiA prenyltransferase"/>
    <property type="match status" value="1"/>
</dbReference>
<dbReference type="Proteomes" id="UP001156601">
    <property type="component" value="Unassembled WGS sequence"/>
</dbReference>
<feature type="transmembrane region" description="Helical" evidence="12">
    <location>
        <begin position="148"/>
        <end position="171"/>
    </location>
</feature>
<comment type="cofactor">
    <cofactor evidence="1">
        <name>Mg(2+)</name>
        <dbReference type="ChEBI" id="CHEBI:18420"/>
    </cofactor>
</comment>
<keyword evidence="6" id="KW-0808">Transferase</keyword>
<proteinExistence type="inferred from homology"/>
<keyword evidence="4" id="KW-1003">Cell membrane</keyword>
<keyword evidence="8 12" id="KW-0812">Transmembrane</keyword>
<dbReference type="InterPro" id="IPR044878">
    <property type="entry name" value="UbiA_sf"/>
</dbReference>
<evidence type="ECO:0000256" key="1">
    <source>
        <dbReference type="ARBA" id="ARBA00001946"/>
    </source>
</evidence>
<evidence type="ECO:0000256" key="5">
    <source>
        <dbReference type="ARBA" id="ARBA00022519"/>
    </source>
</evidence>
<dbReference type="AlphaFoldDB" id="A0AA37WJ07"/>
<evidence type="ECO:0000256" key="7">
    <source>
        <dbReference type="ARBA" id="ARBA00022688"/>
    </source>
</evidence>
<organism evidence="13 14">
    <name type="scientific">Agaribacter marinus</name>
    <dbReference type="NCBI Taxonomy" id="1431249"/>
    <lineage>
        <taxon>Bacteria</taxon>
        <taxon>Pseudomonadati</taxon>
        <taxon>Pseudomonadota</taxon>
        <taxon>Gammaproteobacteria</taxon>
        <taxon>Alteromonadales</taxon>
        <taxon>Alteromonadaceae</taxon>
        <taxon>Agaribacter</taxon>
    </lineage>
</organism>
<dbReference type="Gene3D" id="1.10.357.140">
    <property type="entry name" value="UbiA prenyltransferase"/>
    <property type="match status" value="1"/>
</dbReference>
<keyword evidence="10 12" id="KW-0472">Membrane</keyword>
<name>A0AA37WJ07_9ALTE</name>
<dbReference type="InterPro" id="IPR039653">
    <property type="entry name" value="Prenyltransferase"/>
</dbReference>
<dbReference type="GO" id="GO:0008412">
    <property type="term" value="F:4-hydroxybenzoate polyprenyltransferase activity"/>
    <property type="evidence" value="ECO:0007669"/>
    <property type="project" value="UniProtKB-EC"/>
</dbReference>
<evidence type="ECO:0000256" key="12">
    <source>
        <dbReference type="SAM" id="Phobius"/>
    </source>
</evidence>
<protein>
    <recommendedName>
        <fullName evidence="11">4-hydroxybenzoate polyprenyltransferase</fullName>
        <ecNumber evidence="11">2.5.1.39</ecNumber>
    </recommendedName>
</protein>
<dbReference type="CDD" id="cd13959">
    <property type="entry name" value="PT_UbiA_COQ2"/>
    <property type="match status" value="1"/>
</dbReference>
<feature type="transmembrane region" description="Helical" evidence="12">
    <location>
        <begin position="177"/>
        <end position="193"/>
    </location>
</feature>
<comment type="similarity">
    <text evidence="3">Belongs to the UbiA prenyltransferase family.</text>
</comment>
<dbReference type="InterPro" id="IPR000537">
    <property type="entry name" value="UbiA_prenyltransferase"/>
</dbReference>
<dbReference type="FunFam" id="1.10.357.140:FF:000008">
    <property type="entry name" value="4-hydroxybenzoate octaprenyltransferase"/>
    <property type="match status" value="1"/>
</dbReference>
<keyword evidence="14" id="KW-1185">Reference proteome</keyword>
<evidence type="ECO:0000256" key="2">
    <source>
        <dbReference type="ARBA" id="ARBA00004141"/>
    </source>
</evidence>
<accession>A0AA37WJ07</accession>
<evidence type="ECO:0000256" key="3">
    <source>
        <dbReference type="ARBA" id="ARBA00005985"/>
    </source>
</evidence>
<evidence type="ECO:0000313" key="13">
    <source>
        <dbReference type="EMBL" id="GLR69125.1"/>
    </source>
</evidence>
<reference evidence="13" key="1">
    <citation type="journal article" date="2014" name="Int. J. Syst. Evol. Microbiol.">
        <title>Complete genome sequence of Corynebacterium casei LMG S-19264T (=DSM 44701T), isolated from a smear-ripened cheese.</title>
        <authorList>
            <consortium name="US DOE Joint Genome Institute (JGI-PGF)"/>
            <person name="Walter F."/>
            <person name="Albersmeier A."/>
            <person name="Kalinowski J."/>
            <person name="Ruckert C."/>
        </authorList>
    </citation>
    <scope>NUCLEOTIDE SEQUENCE</scope>
    <source>
        <strain evidence="13">NBRC 110023</strain>
    </source>
</reference>
<dbReference type="FunFam" id="1.20.120.1780:FF:000001">
    <property type="entry name" value="4-hydroxybenzoate octaprenyltransferase"/>
    <property type="match status" value="1"/>
</dbReference>